<proteinExistence type="predicted"/>
<dbReference type="RefSeq" id="WP_168803725.1">
    <property type="nucleotide sequence ID" value="NZ_CP051204.2"/>
</dbReference>
<dbReference type="EMBL" id="CP051205">
    <property type="protein sequence ID" value="QJB31466.1"/>
    <property type="molecule type" value="Genomic_DNA"/>
</dbReference>
<name>A0AAE6ZF15_9BACT</name>
<sequence>MWEKPTAWPSAQNLPGGNGYYFIDGQGVCYNTYPVKHADAETFVCRFDFAKDKARCYRMGEPFKGADPTSFEVLNYYFAKDKHHIYNIGGADKKVDYDTFEVLDTGFQLNEHGQPKKTTSYAKDKNGLWMMEYYSQQPVAIKGIDTAAFSRINGSYAKDSRYVLWRGKKLKKADPGTFTAFNTNYGKDAAAVFFQEQALANADYATFETVDTNVTIAKDKDRFYHFGEEITAAEFAECLKDVLTGG</sequence>
<dbReference type="Proteomes" id="UP000503144">
    <property type="component" value="Chromosome"/>
</dbReference>
<evidence type="ECO:0000313" key="3">
    <source>
        <dbReference type="Proteomes" id="UP000502421"/>
    </source>
</evidence>
<dbReference type="Pfam" id="PF13644">
    <property type="entry name" value="DKNYY"/>
    <property type="match status" value="1"/>
</dbReference>
<reference evidence="3 4" key="1">
    <citation type="submission" date="2020-04" db="EMBL/GenBank/DDBJ databases">
        <authorList>
            <person name="Kittiwongwattana C."/>
        </authorList>
    </citation>
    <scope>NUCLEOTIDE SEQUENCE [LARGE SCALE GENOMIC DNA]</scope>
    <source>
        <strain evidence="2 4">1303</strain>
        <strain evidence="3">1310</strain>
    </source>
</reference>
<dbReference type="Proteomes" id="UP000502421">
    <property type="component" value="Chromosome"/>
</dbReference>
<accession>A0AAE6ZF15</accession>
<keyword evidence="4" id="KW-1185">Reference proteome</keyword>
<reference evidence="1" key="2">
    <citation type="submission" date="2020-09" db="EMBL/GenBank/DDBJ databases">
        <authorList>
            <person name="Kittiwongwattana C."/>
        </authorList>
    </citation>
    <scope>NUCLEOTIDE SEQUENCE</scope>
    <source>
        <strain evidence="1">1310</strain>
    </source>
</reference>
<evidence type="ECO:0000313" key="2">
    <source>
        <dbReference type="EMBL" id="QJB37949.1"/>
    </source>
</evidence>
<gene>
    <name evidence="2" type="ORF">HF324_08850</name>
    <name evidence="1" type="ORF">HF329_09190</name>
</gene>
<dbReference type="KEGG" id="coy:HF329_09190"/>
<dbReference type="InterPro" id="IPR027375">
    <property type="entry name" value="DKNYY"/>
</dbReference>
<protein>
    <submittedName>
        <fullName evidence="1">DKNYY domain-containing protein</fullName>
    </submittedName>
</protein>
<evidence type="ECO:0000313" key="1">
    <source>
        <dbReference type="EMBL" id="QJB31466.1"/>
    </source>
</evidence>
<dbReference type="EMBL" id="CP051204">
    <property type="protein sequence ID" value="QJB37949.1"/>
    <property type="molecule type" value="Genomic_DNA"/>
</dbReference>
<evidence type="ECO:0000313" key="4">
    <source>
        <dbReference type="Proteomes" id="UP000503144"/>
    </source>
</evidence>
<organism evidence="1 3">
    <name type="scientific">Chitinophaga oryzae</name>
    <dbReference type="NCBI Taxonomy" id="2725414"/>
    <lineage>
        <taxon>Bacteria</taxon>
        <taxon>Pseudomonadati</taxon>
        <taxon>Bacteroidota</taxon>
        <taxon>Chitinophagia</taxon>
        <taxon>Chitinophagales</taxon>
        <taxon>Chitinophagaceae</taxon>
        <taxon>Chitinophaga</taxon>
    </lineage>
</organism>
<dbReference type="AlphaFoldDB" id="A0AAE6ZF15"/>